<dbReference type="EMBL" id="DRMN01000384">
    <property type="protein sequence ID" value="HFB55440.1"/>
    <property type="molecule type" value="Genomic_DNA"/>
</dbReference>
<reference evidence="4" key="1">
    <citation type="journal article" date="2020" name="mSystems">
        <title>Genome- and Community-Level Interaction Insights into Carbon Utilization and Element Cycling Functions of Hydrothermarchaeota in Hydrothermal Sediment.</title>
        <authorList>
            <person name="Zhou Z."/>
            <person name="Liu Y."/>
            <person name="Xu W."/>
            <person name="Pan J."/>
            <person name="Luo Z.H."/>
            <person name="Li M."/>
        </authorList>
    </citation>
    <scope>NUCLEOTIDE SEQUENCE [LARGE SCALE GENOMIC DNA]</scope>
    <source>
        <strain evidence="4">HyVt-489</strain>
    </source>
</reference>
<dbReference type="PROSITE" id="PS51257">
    <property type="entry name" value="PROKAR_LIPOPROTEIN"/>
    <property type="match status" value="1"/>
</dbReference>
<evidence type="ECO:0000313" key="4">
    <source>
        <dbReference type="EMBL" id="HFB55440.1"/>
    </source>
</evidence>
<dbReference type="InterPro" id="IPR037873">
    <property type="entry name" value="BamE-like"/>
</dbReference>
<dbReference type="AlphaFoldDB" id="A0A7C3CCA6"/>
<proteinExistence type="predicted"/>
<dbReference type="InterPro" id="IPR007450">
    <property type="entry name" value="BamE_dom"/>
</dbReference>
<evidence type="ECO:0000256" key="1">
    <source>
        <dbReference type="ARBA" id="ARBA00022729"/>
    </source>
</evidence>
<comment type="caution">
    <text evidence="4">The sequence shown here is derived from an EMBL/GenBank/DDBJ whole genome shotgun (WGS) entry which is preliminary data.</text>
</comment>
<keyword evidence="2" id="KW-0472">Membrane</keyword>
<name>A0A7C3CCA6_9PROT</name>
<dbReference type="Pfam" id="PF04355">
    <property type="entry name" value="BamE"/>
    <property type="match status" value="1"/>
</dbReference>
<evidence type="ECO:0000259" key="3">
    <source>
        <dbReference type="Pfam" id="PF04355"/>
    </source>
</evidence>
<organism evidence="4">
    <name type="scientific">Hellea balneolensis</name>
    <dbReference type="NCBI Taxonomy" id="287478"/>
    <lineage>
        <taxon>Bacteria</taxon>
        <taxon>Pseudomonadati</taxon>
        <taxon>Pseudomonadota</taxon>
        <taxon>Alphaproteobacteria</taxon>
        <taxon>Maricaulales</taxon>
        <taxon>Robiginitomaculaceae</taxon>
        <taxon>Hellea</taxon>
    </lineage>
</organism>
<accession>A0A7C3CCA6</accession>
<protein>
    <submittedName>
        <fullName evidence="4">Outer membrane protein assembly factor BamE</fullName>
    </submittedName>
</protein>
<evidence type="ECO:0000256" key="2">
    <source>
        <dbReference type="ARBA" id="ARBA00023136"/>
    </source>
</evidence>
<gene>
    <name evidence="4" type="ORF">ENJ46_05895</name>
</gene>
<dbReference type="GO" id="GO:0019867">
    <property type="term" value="C:outer membrane"/>
    <property type="evidence" value="ECO:0007669"/>
    <property type="project" value="InterPro"/>
</dbReference>
<feature type="domain" description="Outer membrane protein assembly factor BamE" evidence="3">
    <location>
        <begin position="29"/>
        <end position="103"/>
    </location>
</feature>
<dbReference type="Proteomes" id="UP000886042">
    <property type="component" value="Unassembled WGS sequence"/>
</dbReference>
<sequence>MQHAFSKIVVVSFLALGLGACNPILRNHGYLPTKDKPQAVEAESDTKATVLARLGNPSIKSTFDENTWYYLSMTRQRLAYLRPLTEDRTITAITFNEDGQVTKVAEYGIENGQYVNYVDRETPTRGRELTMLEQIFGTIGRIPVDQIAGNGRDIPGGSGGPGGGR</sequence>
<keyword evidence="1" id="KW-0732">Signal</keyword>
<dbReference type="Gene3D" id="3.30.1450.10">
    <property type="match status" value="1"/>
</dbReference>